<feature type="region of interest" description="Disordered" evidence="2">
    <location>
        <begin position="151"/>
        <end position="170"/>
    </location>
</feature>
<comment type="caution">
    <text evidence="3">The sequence shown here is derived from an EMBL/GenBank/DDBJ whole genome shotgun (WGS) entry which is preliminary data.</text>
</comment>
<evidence type="ECO:0000256" key="1">
    <source>
        <dbReference type="SAM" id="Coils"/>
    </source>
</evidence>
<evidence type="ECO:0000313" key="3">
    <source>
        <dbReference type="EMBL" id="GEW74435.1"/>
    </source>
</evidence>
<organism evidence="3">
    <name type="scientific">Tanacetum cinerariifolium</name>
    <name type="common">Dalmatian daisy</name>
    <name type="synonym">Chrysanthemum cinerariifolium</name>
    <dbReference type="NCBI Taxonomy" id="118510"/>
    <lineage>
        <taxon>Eukaryota</taxon>
        <taxon>Viridiplantae</taxon>
        <taxon>Streptophyta</taxon>
        <taxon>Embryophyta</taxon>
        <taxon>Tracheophyta</taxon>
        <taxon>Spermatophyta</taxon>
        <taxon>Magnoliopsida</taxon>
        <taxon>eudicotyledons</taxon>
        <taxon>Gunneridae</taxon>
        <taxon>Pentapetalae</taxon>
        <taxon>asterids</taxon>
        <taxon>campanulids</taxon>
        <taxon>Asterales</taxon>
        <taxon>Asteraceae</taxon>
        <taxon>Asteroideae</taxon>
        <taxon>Anthemideae</taxon>
        <taxon>Anthemidinae</taxon>
        <taxon>Tanacetum</taxon>
    </lineage>
</organism>
<dbReference type="EMBL" id="BKCJ010071914">
    <property type="protein sequence ID" value="GEW74435.1"/>
    <property type="molecule type" value="Genomic_DNA"/>
</dbReference>
<gene>
    <name evidence="3" type="ORF">Tci_246411</name>
</gene>
<evidence type="ECO:0000256" key="2">
    <source>
        <dbReference type="SAM" id="MobiDB-lite"/>
    </source>
</evidence>
<evidence type="ECO:0008006" key="4">
    <source>
        <dbReference type="Google" id="ProtNLM"/>
    </source>
</evidence>
<feature type="compositionally biased region" description="Low complexity" evidence="2">
    <location>
        <begin position="114"/>
        <end position="130"/>
    </location>
</feature>
<feature type="compositionally biased region" description="Polar residues" evidence="2">
    <location>
        <begin position="92"/>
        <end position="113"/>
    </location>
</feature>
<accession>A0A699GXT9</accession>
<protein>
    <recommendedName>
        <fullName evidence="4">Reverse transcriptase domain-containing protein</fullName>
    </recommendedName>
</protein>
<proteinExistence type="predicted"/>
<feature type="region of interest" description="Disordered" evidence="2">
    <location>
        <begin position="46"/>
        <end position="74"/>
    </location>
</feature>
<feature type="non-terminal residue" evidence="3">
    <location>
        <position position="233"/>
    </location>
</feature>
<feature type="region of interest" description="Disordered" evidence="2">
    <location>
        <begin position="91"/>
        <end position="130"/>
    </location>
</feature>
<feature type="compositionally biased region" description="Basic and acidic residues" evidence="2">
    <location>
        <begin position="151"/>
        <end position="163"/>
    </location>
</feature>
<dbReference type="AlphaFoldDB" id="A0A699GXT9"/>
<name>A0A699GXT9_TANCI</name>
<keyword evidence="1" id="KW-0175">Coiled coil</keyword>
<reference evidence="3" key="1">
    <citation type="journal article" date="2019" name="Sci. Rep.">
        <title>Draft genome of Tanacetum cinerariifolium, the natural source of mosquito coil.</title>
        <authorList>
            <person name="Yamashiro T."/>
            <person name="Shiraishi A."/>
            <person name="Satake H."/>
            <person name="Nakayama K."/>
        </authorList>
    </citation>
    <scope>NUCLEOTIDE SEQUENCE</scope>
</reference>
<sequence length="233" mass="26278">MLRLEIIKIEYLMNELEQVKKEKEGLDNKLTGFKSASKDLDTLLESQRTDKNKEGLGYSAIPPPPPPAQVYSHPKKDLSWTELPEFVDDTVTDYSRPTPSIDSSKSNTSDLQNSNSSVSEHGESSSSIMSKPMIKFVKAADCPEVIKTNKTETARKSPKKYAEMYRNTSKSPKVREEYSQWVERFMNYLKEQMDGKAMINSIKNGDQPLPRVTQVSIAGTTSTEQPSLKDKSM</sequence>
<feature type="coiled-coil region" evidence="1">
    <location>
        <begin position="9"/>
        <end position="36"/>
    </location>
</feature>